<organism evidence="2 3">
    <name type="scientific">Methanoliparum thermophilum</name>
    <dbReference type="NCBI Taxonomy" id="2491083"/>
    <lineage>
        <taxon>Archaea</taxon>
        <taxon>Methanobacteriati</taxon>
        <taxon>Methanobacteriota</taxon>
        <taxon>Candidatus Methanoliparia</taxon>
        <taxon>Candidatus Methanoliparales</taxon>
        <taxon>Candidatus Methanoliparaceae</taxon>
        <taxon>Candidatus Methanoliparum</taxon>
    </lineage>
</organism>
<dbReference type="Gene3D" id="2.40.40.20">
    <property type="match status" value="1"/>
</dbReference>
<evidence type="ECO:0000313" key="2">
    <source>
        <dbReference type="EMBL" id="RZN65637.1"/>
    </source>
</evidence>
<dbReference type="PIRSF" id="PIRSF015873">
    <property type="entry name" value="FwdD"/>
    <property type="match status" value="1"/>
</dbReference>
<proteinExistence type="predicted"/>
<dbReference type="Pfam" id="PF01568">
    <property type="entry name" value="Molydop_binding"/>
    <property type="match status" value="1"/>
</dbReference>
<reference evidence="2 3" key="1">
    <citation type="journal article" date="2019" name="Nat. Microbiol.">
        <title>Wide diversity of methane and short-chain alkane metabolisms in uncultured archaea.</title>
        <authorList>
            <person name="Borrel G."/>
            <person name="Adam P.S."/>
            <person name="McKay L.J."/>
            <person name="Chen L.X."/>
            <person name="Sierra-Garcia I.N."/>
            <person name="Sieber C.M."/>
            <person name="Letourneur Q."/>
            <person name="Ghozlane A."/>
            <person name="Andersen G.L."/>
            <person name="Li W.J."/>
            <person name="Hallam S.J."/>
            <person name="Muyzer G."/>
            <person name="de Oliveira V.M."/>
            <person name="Inskeep W.P."/>
            <person name="Banfield J.F."/>
            <person name="Gribaldo S."/>
        </authorList>
    </citation>
    <scope>NUCLEOTIDE SEQUENCE [LARGE SCALE GENOMIC DNA]</scope>
    <source>
        <strain evidence="2">NM1a</strain>
    </source>
</reference>
<evidence type="ECO:0000259" key="1">
    <source>
        <dbReference type="Pfam" id="PF01568"/>
    </source>
</evidence>
<dbReference type="InterPro" id="IPR006657">
    <property type="entry name" value="MoPterin_dinucl-bd_dom"/>
</dbReference>
<dbReference type="SUPFAM" id="SSF50692">
    <property type="entry name" value="ADC-like"/>
    <property type="match status" value="1"/>
</dbReference>
<dbReference type="InterPro" id="IPR009010">
    <property type="entry name" value="Asp_de-COase-like_dom_sf"/>
</dbReference>
<dbReference type="InterPro" id="IPR012040">
    <property type="entry name" value="Formylmethanofuran_DH_dsu"/>
</dbReference>
<name>A0A520KU39_METT2</name>
<evidence type="ECO:0000313" key="3">
    <source>
        <dbReference type="Proteomes" id="UP000317158"/>
    </source>
</evidence>
<protein>
    <submittedName>
        <fullName evidence="2">tRNA CCA-pyrophosphorylase</fullName>
    </submittedName>
</protein>
<dbReference type="GO" id="GO:0016491">
    <property type="term" value="F:oxidoreductase activity"/>
    <property type="evidence" value="ECO:0007669"/>
    <property type="project" value="InterPro"/>
</dbReference>
<accession>A0A520KU39</accession>
<gene>
    <name evidence="2" type="ORF">EF806_00170</name>
</gene>
<dbReference type="Proteomes" id="UP000317158">
    <property type="component" value="Unassembled WGS sequence"/>
</dbReference>
<feature type="domain" description="Molybdopterin dinucleotide-binding" evidence="1">
    <location>
        <begin position="9"/>
        <end position="103"/>
    </location>
</feature>
<comment type="caution">
    <text evidence="2">The sequence shown here is derived from an EMBL/GenBank/DDBJ whole genome shotgun (WGS) entry which is preliminary data.</text>
</comment>
<dbReference type="GO" id="GO:0043546">
    <property type="term" value="F:molybdopterin cofactor binding"/>
    <property type="evidence" value="ECO:0007669"/>
    <property type="project" value="InterPro"/>
</dbReference>
<dbReference type="AlphaFoldDB" id="A0A520KU39"/>
<sequence length="126" mass="14352">MMKKKRVKLITGRTIEQGMFIEHKTSKEYFDATATCFMNERLIKELDIEDYVKVNTDIASIVLRAEREKGIPKDLIFIPMGPWANFILNIDIGLSGMPSFKGVDATIEPTDDRPLELKDLIGLYKG</sequence>
<dbReference type="EMBL" id="RXIF01000001">
    <property type="protein sequence ID" value="RZN65637.1"/>
    <property type="molecule type" value="Genomic_DNA"/>
</dbReference>